<feature type="domain" description="GP-PDE" evidence="2">
    <location>
        <begin position="351"/>
        <end position="582"/>
    </location>
</feature>
<sequence>MKTLAKDTWQIACQNWKNILLFELLYRMVTMPAYLRLISRGVRLALEKAGYSYLTAGNIGGFFLCPWTILILIGIVAVGMLLVVLEIAGLITAFQGSAYYQKLTPLHILWGGMEKTATEIWKKNWKLAVITSVQVVLMNLFFVLRILTHTKPLNFVLKEIMNEPWVAFFLVVLLIVLIVAVYPAMFVPYGCMIEQKAFSDSLHRSHVLTRHRKRFVAGLMILCEICVCAVSILAYLVGVVIAAVLVNFYADQTLAMAVLLRVADRIELAVLFAGSILAVVGCYASLSVCYYQYGTRHLHEERWDFRYPARGTPKRRRIVMVMAILASIGVFSIWDMVRTGPTVTDRLLTQVEITAHRGSSKNAPENTMSAIQMAMEEMADSAEIDVQLTSDGVVVLGHDASLKRVAGVNRPISSMTWEQIQKLDVGSWFSDSYAGEQIPSLEEVLEACHGKMHLNIEIKNVGADSDLPARVVNLIKSAGMEEQCVVTSTSLSYLKAVKEIDPQIVTGYIISAAYGNFYSSDALDFISLRSSFVDRHLVENVHAQGKGVFAWTVNNKSEMERLMMLGVDGIITDRPVLAREIVYREEATETLFEYLRMVFR</sequence>
<evidence type="ECO:0000313" key="3">
    <source>
        <dbReference type="EMBL" id="MCC2165211.1"/>
    </source>
</evidence>
<dbReference type="PROSITE" id="PS51704">
    <property type="entry name" value="GP_PDE"/>
    <property type="match status" value="1"/>
</dbReference>
<dbReference type="GO" id="GO:0006629">
    <property type="term" value="P:lipid metabolic process"/>
    <property type="evidence" value="ECO:0007669"/>
    <property type="project" value="InterPro"/>
</dbReference>
<reference evidence="3" key="1">
    <citation type="submission" date="2021-10" db="EMBL/GenBank/DDBJ databases">
        <title>Anaerobic single-cell dispensing facilitates the cultivation of human gut bacteria.</title>
        <authorList>
            <person name="Afrizal A."/>
        </authorList>
    </citation>
    <scope>NUCLEOTIDE SEQUENCE</scope>
    <source>
        <strain evidence="3">CLA-AA-H274</strain>
    </source>
</reference>
<dbReference type="PANTHER" id="PTHR46211:SF8">
    <property type="entry name" value="PHOSPHODIESTERASE"/>
    <property type="match status" value="1"/>
</dbReference>
<dbReference type="Pfam" id="PF10110">
    <property type="entry name" value="GPDPase_memb"/>
    <property type="match status" value="1"/>
</dbReference>
<dbReference type="CDD" id="cd08579">
    <property type="entry name" value="GDPD_memb_like"/>
    <property type="match status" value="1"/>
</dbReference>
<keyword evidence="4" id="KW-1185">Reference proteome</keyword>
<accession>A0AAE3DLL7</accession>
<keyword evidence="1" id="KW-1133">Transmembrane helix</keyword>
<comment type="caution">
    <text evidence="3">The sequence shown here is derived from an EMBL/GenBank/DDBJ whole genome shotgun (WGS) entry which is preliminary data.</text>
</comment>
<dbReference type="EMBL" id="JAJEPU010000028">
    <property type="protein sequence ID" value="MCC2165211.1"/>
    <property type="molecule type" value="Genomic_DNA"/>
</dbReference>
<dbReference type="Pfam" id="PF03009">
    <property type="entry name" value="GDPD"/>
    <property type="match status" value="1"/>
</dbReference>
<dbReference type="RefSeq" id="WP_308451576.1">
    <property type="nucleotide sequence ID" value="NZ_JAJEPU010000028.1"/>
</dbReference>
<keyword evidence="1" id="KW-0812">Transmembrane</keyword>
<evidence type="ECO:0000256" key="1">
    <source>
        <dbReference type="SAM" id="Phobius"/>
    </source>
</evidence>
<evidence type="ECO:0000259" key="2">
    <source>
        <dbReference type="PROSITE" id="PS51704"/>
    </source>
</evidence>
<keyword evidence="1" id="KW-0472">Membrane</keyword>
<organism evidence="3 4">
    <name type="scientific">Brotaphodocola catenula</name>
    <dbReference type="NCBI Taxonomy" id="2885361"/>
    <lineage>
        <taxon>Bacteria</taxon>
        <taxon>Bacillati</taxon>
        <taxon>Bacillota</taxon>
        <taxon>Clostridia</taxon>
        <taxon>Lachnospirales</taxon>
        <taxon>Lachnospiraceae</taxon>
        <taxon>Brotaphodocola</taxon>
    </lineage>
</organism>
<feature type="transmembrane region" description="Helical" evidence="1">
    <location>
        <begin position="167"/>
        <end position="194"/>
    </location>
</feature>
<gene>
    <name evidence="3" type="ORF">LKD32_10045</name>
</gene>
<dbReference type="AlphaFoldDB" id="A0AAE3DLL7"/>
<dbReference type="InterPro" id="IPR017946">
    <property type="entry name" value="PLC-like_Pdiesterase_TIM-brl"/>
</dbReference>
<feature type="transmembrane region" description="Helical" evidence="1">
    <location>
        <begin position="215"/>
        <end position="248"/>
    </location>
</feature>
<proteinExistence type="predicted"/>
<feature type="transmembrane region" description="Helical" evidence="1">
    <location>
        <begin position="318"/>
        <end position="337"/>
    </location>
</feature>
<dbReference type="PANTHER" id="PTHR46211">
    <property type="entry name" value="GLYCEROPHOSPHORYL DIESTER PHOSPHODIESTERASE"/>
    <property type="match status" value="1"/>
</dbReference>
<dbReference type="Proteomes" id="UP001198962">
    <property type="component" value="Unassembled WGS sequence"/>
</dbReference>
<feature type="transmembrane region" description="Helical" evidence="1">
    <location>
        <begin position="59"/>
        <end position="85"/>
    </location>
</feature>
<dbReference type="InterPro" id="IPR018476">
    <property type="entry name" value="GlyceroP-diester-Pdiesterase_M"/>
</dbReference>
<feature type="transmembrane region" description="Helical" evidence="1">
    <location>
        <begin position="268"/>
        <end position="293"/>
    </location>
</feature>
<name>A0AAE3DLL7_9FIRM</name>
<protein>
    <submittedName>
        <fullName evidence="3">Glycerophosphodiester phosphodiesterase</fullName>
    </submittedName>
</protein>
<evidence type="ECO:0000313" key="4">
    <source>
        <dbReference type="Proteomes" id="UP001198962"/>
    </source>
</evidence>
<dbReference type="SUPFAM" id="SSF51695">
    <property type="entry name" value="PLC-like phosphodiesterases"/>
    <property type="match status" value="1"/>
</dbReference>
<dbReference type="Gene3D" id="3.20.20.190">
    <property type="entry name" value="Phosphatidylinositol (PI) phosphodiesterase"/>
    <property type="match status" value="1"/>
</dbReference>
<feature type="transmembrane region" description="Helical" evidence="1">
    <location>
        <begin position="127"/>
        <end position="147"/>
    </location>
</feature>
<dbReference type="GO" id="GO:0008081">
    <property type="term" value="F:phosphoric diester hydrolase activity"/>
    <property type="evidence" value="ECO:0007669"/>
    <property type="project" value="InterPro"/>
</dbReference>
<dbReference type="InterPro" id="IPR030395">
    <property type="entry name" value="GP_PDE_dom"/>
</dbReference>